<proteinExistence type="inferred from homology"/>
<reference evidence="5 6" key="1">
    <citation type="submission" date="2018-10" db="EMBL/GenBank/DDBJ databases">
        <title>Marmoricola sp. 4Q3S-7 whole genome shotgun sequence.</title>
        <authorList>
            <person name="Li F."/>
        </authorList>
    </citation>
    <scope>NUCLEOTIDE SEQUENCE [LARGE SCALE GENOMIC DNA]</scope>
    <source>
        <strain evidence="5 6">4Q3S-7</strain>
    </source>
</reference>
<dbReference type="Gene3D" id="1.10.287.950">
    <property type="entry name" value="Methyl-accepting chemotaxis protein"/>
    <property type="match status" value="1"/>
</dbReference>
<dbReference type="InterPro" id="IPR004089">
    <property type="entry name" value="MCPsignal_dom"/>
</dbReference>
<sequence length="520" mass="54877">MFTRSSRQDRALSSQDLLEESRRDARAVLSVLEALAGAEDVDTAARLALDAVREAFGLAYGSFWRVDPEVGELRFAVESGSAGAEFREVTMQASFAEGVGLSGRAWRARDLVFVPELAEVTDCVRAPAAGRAGVRSGICFPILHAGRVIGTMDFFATETLDPSPERLAAMRAVGVLVSQALDRLFEADQQRQAFADLTAVTVVLNELARATDRSAAVTAALDTIRREFGWAYGSYWQIDRDAAVLRFAQESGTAGAEFREVTLAASFAEGVGLSGRAWRQRELVFVADLAEVTDCVRAPAAGRAGVKSGVCLPILVRGEVVGTMDFFATETLTLSDSRRDALRSTVSLVSHAFERLDASDRVRAAGSAMVVSIDEVGRNVDRATSVAGGALELTLQADAAAGRLSESSTAIGNIVKTISTIAGQTNLLALNATIEAARAGQAGKGFAVVAGEVKELAAETARATEDIGRRVGTIQTDVAAVVEALTSIGRTVEEVTQTQAEIGTVLAEQSAVTRDVVADA</sequence>
<dbReference type="GO" id="GO:0007165">
    <property type="term" value="P:signal transduction"/>
    <property type="evidence" value="ECO:0007669"/>
    <property type="project" value="UniProtKB-KW"/>
</dbReference>
<protein>
    <submittedName>
        <fullName evidence="5">GAF domain-containing protein</fullName>
    </submittedName>
</protein>
<dbReference type="RefSeq" id="WP_121804250.1">
    <property type="nucleotide sequence ID" value="NZ_RDBE01000001.1"/>
</dbReference>
<evidence type="ECO:0000256" key="3">
    <source>
        <dbReference type="PROSITE-ProRule" id="PRU00284"/>
    </source>
</evidence>
<dbReference type="Proteomes" id="UP000281708">
    <property type="component" value="Unassembled WGS sequence"/>
</dbReference>
<organism evidence="5 6">
    <name type="scientific">Nocardioides mangrovicus</name>
    <dbReference type="NCBI Taxonomy" id="2478913"/>
    <lineage>
        <taxon>Bacteria</taxon>
        <taxon>Bacillati</taxon>
        <taxon>Actinomycetota</taxon>
        <taxon>Actinomycetes</taxon>
        <taxon>Propionibacteriales</taxon>
        <taxon>Nocardioidaceae</taxon>
        <taxon>Nocardioides</taxon>
    </lineage>
</organism>
<dbReference type="OrthoDB" id="5241933at2"/>
<dbReference type="GO" id="GO:0006935">
    <property type="term" value="P:chemotaxis"/>
    <property type="evidence" value="ECO:0007669"/>
    <property type="project" value="InterPro"/>
</dbReference>
<dbReference type="SUPFAM" id="SSF55781">
    <property type="entry name" value="GAF domain-like"/>
    <property type="match status" value="2"/>
</dbReference>
<comment type="similarity">
    <text evidence="2">Belongs to the methyl-accepting chemotaxis (MCP) protein family.</text>
</comment>
<evidence type="ECO:0000256" key="2">
    <source>
        <dbReference type="ARBA" id="ARBA00029447"/>
    </source>
</evidence>
<dbReference type="SUPFAM" id="SSF58104">
    <property type="entry name" value="Methyl-accepting chemotaxis protein (MCP) signaling domain"/>
    <property type="match status" value="1"/>
</dbReference>
<dbReference type="InterPro" id="IPR029016">
    <property type="entry name" value="GAF-like_dom_sf"/>
</dbReference>
<comment type="caution">
    <text evidence="5">The sequence shown here is derived from an EMBL/GenBank/DDBJ whole genome shotgun (WGS) entry which is preliminary data.</text>
</comment>
<keyword evidence="6" id="KW-1185">Reference proteome</keyword>
<evidence type="ECO:0000256" key="1">
    <source>
        <dbReference type="ARBA" id="ARBA00023224"/>
    </source>
</evidence>
<dbReference type="SMART" id="SM00283">
    <property type="entry name" value="MA"/>
    <property type="match status" value="1"/>
</dbReference>
<dbReference type="SMART" id="SM00065">
    <property type="entry name" value="GAF"/>
    <property type="match status" value="2"/>
</dbReference>
<evidence type="ECO:0000313" key="6">
    <source>
        <dbReference type="Proteomes" id="UP000281708"/>
    </source>
</evidence>
<dbReference type="PANTHER" id="PTHR32089">
    <property type="entry name" value="METHYL-ACCEPTING CHEMOTAXIS PROTEIN MCPB"/>
    <property type="match status" value="1"/>
</dbReference>
<dbReference type="GO" id="GO:0004888">
    <property type="term" value="F:transmembrane signaling receptor activity"/>
    <property type="evidence" value="ECO:0007669"/>
    <property type="project" value="InterPro"/>
</dbReference>
<dbReference type="AlphaFoldDB" id="A0A3L8P7F1"/>
<evidence type="ECO:0000259" key="4">
    <source>
        <dbReference type="PROSITE" id="PS50111"/>
    </source>
</evidence>
<dbReference type="Pfam" id="PF13185">
    <property type="entry name" value="GAF_2"/>
    <property type="match status" value="2"/>
</dbReference>
<feature type="domain" description="Methyl-accepting transducer" evidence="4">
    <location>
        <begin position="360"/>
        <end position="520"/>
    </location>
</feature>
<gene>
    <name evidence="5" type="ORF">D9V37_00895</name>
</gene>
<accession>A0A3L8P7F1</accession>
<dbReference type="PROSITE" id="PS50111">
    <property type="entry name" value="CHEMOTAXIS_TRANSDUC_2"/>
    <property type="match status" value="1"/>
</dbReference>
<dbReference type="EMBL" id="RDBE01000001">
    <property type="protein sequence ID" value="RLV50569.1"/>
    <property type="molecule type" value="Genomic_DNA"/>
</dbReference>
<name>A0A3L8P7F1_9ACTN</name>
<dbReference type="Pfam" id="PF00015">
    <property type="entry name" value="MCPsignal"/>
    <property type="match status" value="1"/>
</dbReference>
<evidence type="ECO:0000313" key="5">
    <source>
        <dbReference type="EMBL" id="RLV50569.1"/>
    </source>
</evidence>
<dbReference type="PANTHER" id="PTHR32089:SF112">
    <property type="entry name" value="LYSOZYME-LIKE PROTEIN-RELATED"/>
    <property type="match status" value="1"/>
</dbReference>
<keyword evidence="1 3" id="KW-0807">Transducer</keyword>
<dbReference type="InterPro" id="IPR004090">
    <property type="entry name" value="Chemotax_Me-accpt_rcpt"/>
</dbReference>
<dbReference type="Gene3D" id="3.30.450.40">
    <property type="match status" value="2"/>
</dbReference>
<dbReference type="PRINTS" id="PR00260">
    <property type="entry name" value="CHEMTRNSDUCR"/>
</dbReference>
<dbReference type="GO" id="GO:0016020">
    <property type="term" value="C:membrane"/>
    <property type="evidence" value="ECO:0007669"/>
    <property type="project" value="InterPro"/>
</dbReference>
<dbReference type="InterPro" id="IPR003018">
    <property type="entry name" value="GAF"/>
</dbReference>